<dbReference type="EMBL" id="CP071518">
    <property type="protein sequence ID" value="QSX78732.1"/>
    <property type="molecule type" value="Genomic_DNA"/>
</dbReference>
<comment type="subcellular location">
    <subcellularLocation>
        <location evidence="1">Membrane</location>
        <topology evidence="1">Multi-pass membrane protein</topology>
    </subcellularLocation>
</comment>
<feature type="transmembrane region" description="Helical" evidence="7">
    <location>
        <begin position="428"/>
        <end position="450"/>
    </location>
</feature>
<keyword evidence="4 7" id="KW-1133">Transmembrane helix</keyword>
<evidence type="ECO:0000256" key="5">
    <source>
        <dbReference type="ARBA" id="ARBA00023136"/>
    </source>
</evidence>
<sequence>MAGGVDAGPHRAGGPGRRLRDRSGAAAQDRRAQRPDHATGDHDVGAVRRRFGEGRRRPGRTRGGNRRERGRRGRAGSRGGPSRCAGRTDGRYPHRDHRSAARARRPARGRQRRRRRARCHAGGGRVGADAGRQPRGGDRPRGHAVAAAQAALTVAARQDHRETQAPAGPDAGPPTRARTAEAGEPAGADDADDLDDSAPGEGLLEELLPDEGLIEGDDDRQLPNEPPPFERPQSSRAALLIATLLLAAALWAAQGLVLPILLALFFSLVGNPIIRTLRRLWIPRFLGALLVLAGGLFLAGALVNQLIEPASEWVRQVPKEMREITPKLRQMAKPMQEANKVAENIATAAGGESKPVQVVRTQVHDPYRTLTETPRMAASILAVVLLTFFFMVYGENLQRNAIALLHSRQQKRLTVEILQSMEQELSRYVFTISLINAVVGLVFAICLVLLEMPLPEALLWGTMAAILNFAPYVGPLLGIGIMLLIGLTTFDDWMALAPAGIYLVLHTLEGQIITPIVLGRRMRLSPLVLIVALMVFGTLWGIVGLLLAVPLLVCVKLVLERIEGMDGWARLLE</sequence>
<evidence type="ECO:0000313" key="8">
    <source>
        <dbReference type="EMBL" id="QSX78732.1"/>
    </source>
</evidence>
<feature type="compositionally biased region" description="Low complexity" evidence="6">
    <location>
        <begin position="144"/>
        <end position="156"/>
    </location>
</feature>
<feature type="transmembrane region" description="Helical" evidence="7">
    <location>
        <begin position="462"/>
        <end position="487"/>
    </location>
</feature>
<gene>
    <name evidence="8" type="ORF">I8J32_001975</name>
</gene>
<keyword evidence="5 7" id="KW-0472">Membrane</keyword>
<feature type="transmembrane region" description="Helical" evidence="7">
    <location>
        <begin position="281"/>
        <end position="303"/>
    </location>
</feature>
<keyword evidence="3 7" id="KW-0812">Transmembrane</keyword>
<feature type="compositionally biased region" description="Gly residues" evidence="6">
    <location>
        <begin position="1"/>
        <end position="16"/>
    </location>
</feature>
<comment type="similarity">
    <text evidence="2">Belongs to the autoinducer-2 exporter (AI-2E) (TC 2.A.86) family.</text>
</comment>
<proteinExistence type="inferred from homology"/>
<keyword evidence="9" id="KW-1185">Reference proteome</keyword>
<evidence type="ECO:0000256" key="4">
    <source>
        <dbReference type="ARBA" id="ARBA00022989"/>
    </source>
</evidence>
<dbReference type="PANTHER" id="PTHR21716">
    <property type="entry name" value="TRANSMEMBRANE PROTEIN"/>
    <property type="match status" value="1"/>
</dbReference>
<evidence type="ECO:0000256" key="6">
    <source>
        <dbReference type="SAM" id="MobiDB-lite"/>
    </source>
</evidence>
<feature type="compositionally biased region" description="Basic residues" evidence="6">
    <location>
        <begin position="57"/>
        <end position="75"/>
    </location>
</feature>
<evidence type="ECO:0000313" key="9">
    <source>
        <dbReference type="Proteomes" id="UP000639274"/>
    </source>
</evidence>
<organism evidence="8 9">
    <name type="scientific">Agrilutibacter solisilvae</name>
    <dbReference type="NCBI Taxonomy" id="2763317"/>
    <lineage>
        <taxon>Bacteria</taxon>
        <taxon>Pseudomonadati</taxon>
        <taxon>Pseudomonadota</taxon>
        <taxon>Gammaproteobacteria</taxon>
        <taxon>Lysobacterales</taxon>
        <taxon>Lysobacteraceae</taxon>
        <taxon>Agrilutibacter</taxon>
    </lineage>
</organism>
<evidence type="ECO:0000256" key="2">
    <source>
        <dbReference type="ARBA" id="ARBA00009773"/>
    </source>
</evidence>
<accession>A0A974XZN7</accession>
<feature type="compositionally biased region" description="Basic and acidic residues" evidence="6">
    <location>
        <begin position="28"/>
        <end position="56"/>
    </location>
</feature>
<name>A0A974XZN7_9GAMM</name>
<feature type="transmembrane region" description="Helical" evidence="7">
    <location>
        <begin position="237"/>
        <end position="269"/>
    </location>
</feature>
<dbReference type="Proteomes" id="UP000639274">
    <property type="component" value="Chromosome"/>
</dbReference>
<evidence type="ECO:0000256" key="3">
    <source>
        <dbReference type="ARBA" id="ARBA00022692"/>
    </source>
</evidence>
<dbReference type="AlphaFoldDB" id="A0A974XZN7"/>
<feature type="compositionally biased region" description="Basic residues" evidence="6">
    <location>
        <begin position="94"/>
        <end position="119"/>
    </location>
</feature>
<reference evidence="8 9" key="1">
    <citation type="submission" date="2021-03" db="EMBL/GenBank/DDBJ databases">
        <title>Lysobacter sp. nov. isolated from soil of gangwondo yeongwol, south Korea.</title>
        <authorList>
            <person name="Kim K.R."/>
            <person name="Kim K.H."/>
            <person name="Jeon C.O."/>
        </authorList>
    </citation>
    <scope>NUCLEOTIDE SEQUENCE [LARGE SCALE GENOMIC DNA]</scope>
    <source>
        <strain evidence="8 9">R19</strain>
    </source>
</reference>
<dbReference type="GO" id="GO:0016020">
    <property type="term" value="C:membrane"/>
    <property type="evidence" value="ECO:0007669"/>
    <property type="project" value="UniProtKB-SubCell"/>
</dbReference>
<protein>
    <submittedName>
        <fullName evidence="8">AI-2E family transporter</fullName>
    </submittedName>
</protein>
<feature type="compositionally biased region" description="Acidic residues" evidence="6">
    <location>
        <begin position="187"/>
        <end position="202"/>
    </location>
</feature>
<dbReference type="GO" id="GO:0055085">
    <property type="term" value="P:transmembrane transport"/>
    <property type="evidence" value="ECO:0007669"/>
    <property type="project" value="TreeGrafter"/>
</dbReference>
<feature type="transmembrane region" description="Helical" evidence="7">
    <location>
        <begin position="376"/>
        <end position="394"/>
    </location>
</feature>
<dbReference type="KEGG" id="lsf:I8J32_001975"/>
<feature type="region of interest" description="Disordered" evidence="6">
    <location>
        <begin position="1"/>
        <end position="202"/>
    </location>
</feature>
<feature type="transmembrane region" description="Helical" evidence="7">
    <location>
        <begin position="524"/>
        <end position="555"/>
    </location>
</feature>
<dbReference type="Pfam" id="PF01594">
    <property type="entry name" value="AI-2E_transport"/>
    <property type="match status" value="1"/>
</dbReference>
<dbReference type="PANTHER" id="PTHR21716:SF16">
    <property type="entry name" value="BLL1467 PROTEIN"/>
    <property type="match status" value="1"/>
</dbReference>
<evidence type="ECO:0000256" key="1">
    <source>
        <dbReference type="ARBA" id="ARBA00004141"/>
    </source>
</evidence>
<dbReference type="InterPro" id="IPR002549">
    <property type="entry name" value="AI-2E-like"/>
</dbReference>
<evidence type="ECO:0000256" key="7">
    <source>
        <dbReference type="SAM" id="Phobius"/>
    </source>
</evidence>